<feature type="compositionally biased region" description="Low complexity" evidence="5">
    <location>
        <begin position="508"/>
        <end position="529"/>
    </location>
</feature>
<dbReference type="GO" id="GO:0015297">
    <property type="term" value="F:antiporter activity"/>
    <property type="evidence" value="ECO:0007669"/>
    <property type="project" value="InterPro"/>
</dbReference>
<protein>
    <recommendedName>
        <fullName evidence="7">Cation/H+ exchanger transmembrane domain-containing protein</fullName>
    </recommendedName>
</protein>
<dbReference type="GO" id="GO:1902600">
    <property type="term" value="P:proton transmembrane transport"/>
    <property type="evidence" value="ECO:0007669"/>
    <property type="project" value="InterPro"/>
</dbReference>
<feature type="transmembrane region" description="Helical" evidence="6">
    <location>
        <begin position="283"/>
        <end position="300"/>
    </location>
</feature>
<feature type="region of interest" description="Disordered" evidence="5">
    <location>
        <begin position="932"/>
        <end position="1033"/>
    </location>
</feature>
<feature type="compositionally biased region" description="Low complexity" evidence="5">
    <location>
        <begin position="674"/>
        <end position="697"/>
    </location>
</feature>
<dbReference type="EMBL" id="JAEHOE010000159">
    <property type="protein sequence ID" value="KAG2484030.1"/>
    <property type="molecule type" value="Genomic_DNA"/>
</dbReference>
<evidence type="ECO:0000259" key="7">
    <source>
        <dbReference type="Pfam" id="PF00999"/>
    </source>
</evidence>
<organism evidence="8 9">
    <name type="scientific">Edaphochlamys debaryana</name>
    <dbReference type="NCBI Taxonomy" id="47281"/>
    <lineage>
        <taxon>Eukaryota</taxon>
        <taxon>Viridiplantae</taxon>
        <taxon>Chlorophyta</taxon>
        <taxon>core chlorophytes</taxon>
        <taxon>Chlorophyceae</taxon>
        <taxon>CS clade</taxon>
        <taxon>Chlamydomonadales</taxon>
        <taxon>Chlamydomonadales incertae sedis</taxon>
        <taxon>Edaphochlamys</taxon>
    </lineage>
</organism>
<dbReference type="InterPro" id="IPR006153">
    <property type="entry name" value="Cation/H_exchanger_TM"/>
</dbReference>
<dbReference type="Proteomes" id="UP000612055">
    <property type="component" value="Unassembled WGS sequence"/>
</dbReference>
<dbReference type="GO" id="GO:0016020">
    <property type="term" value="C:membrane"/>
    <property type="evidence" value="ECO:0007669"/>
    <property type="project" value="UniProtKB-SubCell"/>
</dbReference>
<evidence type="ECO:0000256" key="4">
    <source>
        <dbReference type="ARBA" id="ARBA00023136"/>
    </source>
</evidence>
<dbReference type="PANTHER" id="PTHR31102">
    <property type="match status" value="1"/>
</dbReference>
<dbReference type="InterPro" id="IPR051843">
    <property type="entry name" value="CPA1_transporter"/>
</dbReference>
<dbReference type="OrthoDB" id="423807at2759"/>
<feature type="region of interest" description="Disordered" evidence="5">
    <location>
        <begin position="646"/>
        <end position="848"/>
    </location>
</feature>
<feature type="transmembrane region" description="Helical" evidence="6">
    <location>
        <begin position="353"/>
        <end position="375"/>
    </location>
</feature>
<feature type="transmembrane region" description="Helical" evidence="6">
    <location>
        <begin position="194"/>
        <end position="217"/>
    </location>
</feature>
<proteinExistence type="predicted"/>
<evidence type="ECO:0000256" key="5">
    <source>
        <dbReference type="SAM" id="MobiDB-lite"/>
    </source>
</evidence>
<feature type="compositionally biased region" description="Low complexity" evidence="5">
    <location>
        <begin position="1019"/>
        <end position="1033"/>
    </location>
</feature>
<evidence type="ECO:0000256" key="3">
    <source>
        <dbReference type="ARBA" id="ARBA00022989"/>
    </source>
</evidence>
<feature type="region of interest" description="Disordered" evidence="5">
    <location>
        <begin position="876"/>
        <end position="906"/>
    </location>
</feature>
<feature type="compositionally biased region" description="Gly residues" evidence="5">
    <location>
        <begin position="541"/>
        <end position="553"/>
    </location>
</feature>
<feature type="domain" description="Cation/H+ exchanger transmembrane" evidence="7">
    <location>
        <begin position="60"/>
        <end position="469"/>
    </location>
</feature>
<feature type="transmembrane region" description="Helical" evidence="6">
    <location>
        <begin position="135"/>
        <end position="155"/>
    </location>
</feature>
<feature type="transmembrane region" description="Helical" evidence="6">
    <location>
        <begin position="457"/>
        <end position="480"/>
    </location>
</feature>
<feature type="compositionally biased region" description="Low complexity" evidence="5">
    <location>
        <begin position="876"/>
        <end position="899"/>
    </location>
</feature>
<evidence type="ECO:0000313" key="8">
    <source>
        <dbReference type="EMBL" id="KAG2484030.1"/>
    </source>
</evidence>
<feature type="compositionally biased region" description="Low complexity" evidence="5">
    <location>
        <begin position="978"/>
        <end position="987"/>
    </location>
</feature>
<evidence type="ECO:0000256" key="1">
    <source>
        <dbReference type="ARBA" id="ARBA00004141"/>
    </source>
</evidence>
<evidence type="ECO:0000256" key="6">
    <source>
        <dbReference type="SAM" id="Phobius"/>
    </source>
</evidence>
<feature type="compositionally biased region" description="Acidic residues" evidence="5">
    <location>
        <begin position="530"/>
        <end position="540"/>
    </location>
</feature>
<feature type="compositionally biased region" description="Acidic residues" evidence="5">
    <location>
        <begin position="941"/>
        <end position="958"/>
    </location>
</feature>
<feature type="transmembrane region" description="Helical" evidence="6">
    <location>
        <begin position="306"/>
        <end position="332"/>
    </location>
</feature>
<evidence type="ECO:0000313" key="9">
    <source>
        <dbReference type="Proteomes" id="UP000612055"/>
    </source>
</evidence>
<accession>A0A836BPF4</accession>
<sequence length="1033" mass="101314">MAWVRASEWGRRLRSHRATRSVFSLTLLVAIIYCALYLAIGDSLLPGGNAWSVLLIFGSSHLGGAIAGVIGLPPLLGMLLAGLFLRNATPGLVSGLPRSWSATFRAMALGTIFLRSGLELDLQVFKRVGPAAVRLLLLPGLAEAFTTAGVAMGVFRMPPFWALTMGFILKAVGPAVVIQTMFDLQKKGLGVDKGIPAIVVGAASFDDMVAISGYSLFSSLAMAGVHKDAGGGGGGAHGGGYRDSLAWALCHGPLDITIGIIAGLAGAAFCAATRLWDSPLKRTAVVFATALALLFGLYRFDFKGGGALAALVLGMAVNVFWERGSLFFWGLGRRSGLTRGRQPGYAAVVEHRVGLFWRVVAQPLLFGIIGSLVNLRTVEGGVILRSIAVIAVGMAVRIPITFAAVTGAGLSLRERAFVAIAWTPKATVQAALGAQPLDLIRGATPPGDPLREVGEQILTTAVFAIIICANIGVSAIHFLAPRWLNCTPPPPAAAAVSSAADGSGGGRHAAAAEPAAPAAAASAAVGSSDDVSEGSGDEGDGGGGGGKVQAGGDGKADAAATAAAAAAGVKGAMAPSAPPPLPPPLRVGPRGYNWEAESYSPTPRSLTASAGVALAAALRSEGAAAPPPPPSRRGDLWCRCPDGGCPDDAGGGGDLATASRPRRGELPPLPPSAPAAAAKGAGATPEAEAKAAALATPVRRKDSPGGGGGGGGEKGTPQYATPQPRLRRCLRCRGLLPPPPAAEPSPLHTQPRPVRRHSARGSPGGGGSGAVSPFTGGGGRDGAGDGSGSGDETGGGGAARRALELTPTRSHSAPVDALPPLPPVQPSAPPLAAAAAPRPPAAGGAAGAAALQRQLAALEADAAAVARLAESLAATGTSAAGAAPSGGDDSAAAAAASEASGGGGSGARELARRVAALQAAAGAIRRRAAAAAAAASGGDEGSGEEMDAGGAASDEEPAPETARAFFRRAGSLEGGPLQGPAGAAAVGADGGGGGEGGDEETGAARAGSSGASGGGGGALAAAGSGRASPTVAP</sequence>
<keyword evidence="9" id="KW-1185">Reference proteome</keyword>
<feature type="region of interest" description="Disordered" evidence="5">
    <location>
        <begin position="491"/>
        <end position="554"/>
    </location>
</feature>
<comment type="caution">
    <text evidence="8">The sequence shown here is derived from an EMBL/GenBank/DDBJ whole genome shotgun (WGS) entry which is preliminary data.</text>
</comment>
<dbReference type="AlphaFoldDB" id="A0A836BPF4"/>
<gene>
    <name evidence="8" type="ORF">HYH03_017120</name>
</gene>
<keyword evidence="4 6" id="KW-0472">Membrane</keyword>
<feature type="transmembrane region" description="Helical" evidence="6">
    <location>
        <begin position="161"/>
        <end position="182"/>
    </location>
</feature>
<feature type="compositionally biased region" description="Gly residues" evidence="5">
    <location>
        <begin position="704"/>
        <end position="714"/>
    </location>
</feature>
<dbReference type="PANTHER" id="PTHR31102:SF1">
    <property type="entry name" value="CATION_H+ EXCHANGER DOMAIN-CONTAINING PROTEIN"/>
    <property type="match status" value="1"/>
</dbReference>
<feature type="transmembrane region" description="Helical" evidence="6">
    <location>
        <begin position="387"/>
        <end position="410"/>
    </location>
</feature>
<feature type="compositionally biased region" description="Low complexity" evidence="5">
    <location>
        <begin position="830"/>
        <end position="848"/>
    </location>
</feature>
<dbReference type="Pfam" id="PF00999">
    <property type="entry name" value="Na_H_Exchanger"/>
    <property type="match status" value="1"/>
</dbReference>
<feature type="transmembrane region" description="Helical" evidence="6">
    <location>
        <begin position="60"/>
        <end position="85"/>
    </location>
</feature>
<evidence type="ECO:0000256" key="2">
    <source>
        <dbReference type="ARBA" id="ARBA00022692"/>
    </source>
</evidence>
<name>A0A836BPF4_9CHLO</name>
<feature type="transmembrane region" description="Helical" evidence="6">
    <location>
        <begin position="21"/>
        <end position="40"/>
    </location>
</feature>
<reference evidence="8" key="1">
    <citation type="journal article" date="2020" name="bioRxiv">
        <title>Comparative genomics of Chlamydomonas.</title>
        <authorList>
            <person name="Craig R.J."/>
            <person name="Hasan A.R."/>
            <person name="Ness R.W."/>
            <person name="Keightley P.D."/>
        </authorList>
    </citation>
    <scope>NUCLEOTIDE SEQUENCE</scope>
    <source>
        <strain evidence="8">CCAP 11/70</strain>
    </source>
</reference>
<keyword evidence="2 6" id="KW-0812">Transmembrane</keyword>
<feature type="compositionally biased region" description="Gly residues" evidence="5">
    <location>
        <begin position="762"/>
        <end position="798"/>
    </location>
</feature>
<feature type="transmembrane region" description="Helical" evidence="6">
    <location>
        <begin position="256"/>
        <end position="276"/>
    </location>
</feature>
<comment type="subcellular location">
    <subcellularLocation>
        <location evidence="1">Membrane</location>
        <topology evidence="1">Multi-pass membrane protein</topology>
    </subcellularLocation>
</comment>
<feature type="compositionally biased region" description="Pro residues" evidence="5">
    <location>
        <begin position="817"/>
        <end position="829"/>
    </location>
</feature>
<keyword evidence="3 6" id="KW-1133">Transmembrane helix</keyword>